<accession>A0A9X1DGH9</accession>
<dbReference type="InterPro" id="IPR025534">
    <property type="entry name" value="DUF4420"/>
</dbReference>
<evidence type="ECO:0000313" key="1">
    <source>
        <dbReference type="EMBL" id="MBT2189443.1"/>
    </source>
</evidence>
<keyword evidence="2" id="KW-1185">Reference proteome</keyword>
<reference evidence="1" key="1">
    <citation type="submission" date="2021-05" db="EMBL/GenBank/DDBJ databases">
        <title>Genome of Sphingobium sp. strain.</title>
        <authorList>
            <person name="Fan R."/>
        </authorList>
    </citation>
    <scope>NUCLEOTIDE SEQUENCE</scope>
    <source>
        <strain evidence="1">H33</strain>
    </source>
</reference>
<dbReference type="Pfam" id="PF14390">
    <property type="entry name" value="DUF4420"/>
    <property type="match status" value="1"/>
</dbReference>
<dbReference type="RefSeq" id="WP_214625702.1">
    <property type="nucleotide sequence ID" value="NZ_JAHGAW010000019.1"/>
</dbReference>
<gene>
    <name evidence="1" type="ORF">KK488_21025</name>
</gene>
<protein>
    <submittedName>
        <fullName evidence="1">PD-(D/E)XK motif protein</fullName>
    </submittedName>
</protein>
<sequence length="337" mass="36404">MPAESSIDHWDMLRRGGQASTALEIPSIDTGIETGSGSVRLALGNAGELRLLLPVRQSERIAETPSSDALAIGVATYSLGGTPIRYLDMTCLIGALDGVFADVAGEIMDRIVGGASPVEACRTTIEDFRSLLIAPGAEVSIQEIRGLIGELLMLRTLLDLDPTAWRLWRGPLRERHDFHGGLLATEVKTTSRSATRRITISAVDQLLPPAGGSLTLAVFQLAETAGGDISVARIAADVLRAASDRQEVLRLVAGYGCTDHDSREWNRCRFRLEDEHHYLVDARFPRVIPESFPEGVVPVGVEEISYAVNLGTAEQCRLSNDTVDARNAELVACLDHI</sequence>
<name>A0A9X1DGH9_9SPHN</name>
<dbReference type="Proteomes" id="UP001138757">
    <property type="component" value="Unassembled WGS sequence"/>
</dbReference>
<evidence type="ECO:0000313" key="2">
    <source>
        <dbReference type="Proteomes" id="UP001138757"/>
    </source>
</evidence>
<dbReference type="EMBL" id="JAHGAW010000019">
    <property type="protein sequence ID" value="MBT2189443.1"/>
    <property type="molecule type" value="Genomic_DNA"/>
</dbReference>
<dbReference type="AlphaFoldDB" id="A0A9X1DGH9"/>
<proteinExistence type="predicted"/>
<comment type="caution">
    <text evidence="1">The sequence shown here is derived from an EMBL/GenBank/DDBJ whole genome shotgun (WGS) entry which is preliminary data.</text>
</comment>
<organism evidence="1 2">
    <name type="scientific">Sphingobium nicotianae</name>
    <dbReference type="NCBI Taxonomy" id="2782607"/>
    <lineage>
        <taxon>Bacteria</taxon>
        <taxon>Pseudomonadati</taxon>
        <taxon>Pseudomonadota</taxon>
        <taxon>Alphaproteobacteria</taxon>
        <taxon>Sphingomonadales</taxon>
        <taxon>Sphingomonadaceae</taxon>
        <taxon>Sphingobium</taxon>
    </lineage>
</organism>